<feature type="compositionally biased region" description="Acidic residues" evidence="1">
    <location>
        <begin position="69"/>
        <end position="78"/>
    </location>
</feature>
<reference evidence="3 4" key="1">
    <citation type="submission" date="2019-08" db="EMBL/GenBank/DDBJ databases">
        <title>Whole genome of Aphis craccivora.</title>
        <authorList>
            <person name="Voronova N.V."/>
            <person name="Shulinski R.S."/>
            <person name="Bandarenka Y.V."/>
            <person name="Zhorov D.G."/>
            <person name="Warner D."/>
        </authorList>
    </citation>
    <scope>NUCLEOTIDE SEQUENCE [LARGE SCALE GENOMIC DNA]</scope>
    <source>
        <strain evidence="3">180601</strain>
        <tissue evidence="3">Whole Body</tissue>
    </source>
</reference>
<evidence type="ECO:0000259" key="2">
    <source>
        <dbReference type="Pfam" id="PF10545"/>
    </source>
</evidence>
<name>A0A6G0Y4N2_APHCR</name>
<comment type="caution">
    <text evidence="3">The sequence shown here is derived from an EMBL/GenBank/DDBJ whole genome shotgun (WGS) entry which is preliminary data.</text>
</comment>
<gene>
    <name evidence="3" type="ORF">FWK35_00019753</name>
</gene>
<evidence type="ECO:0000256" key="1">
    <source>
        <dbReference type="SAM" id="MobiDB-lite"/>
    </source>
</evidence>
<keyword evidence="4" id="KW-1185">Reference proteome</keyword>
<dbReference type="AlphaFoldDB" id="A0A6G0Y4N2"/>
<accession>A0A6G0Y4N2</accession>
<dbReference type="PANTHER" id="PTHR12243:SF67">
    <property type="entry name" value="COREPRESSOR OF PANGOLIN, ISOFORM A-RELATED"/>
    <property type="match status" value="1"/>
</dbReference>
<dbReference type="PANTHER" id="PTHR12243">
    <property type="entry name" value="MADF DOMAIN TRANSCRIPTION FACTOR"/>
    <property type="match status" value="1"/>
</dbReference>
<evidence type="ECO:0000313" key="4">
    <source>
        <dbReference type="Proteomes" id="UP000478052"/>
    </source>
</evidence>
<feature type="domain" description="MADF" evidence="2">
    <location>
        <begin position="2"/>
        <end position="46"/>
    </location>
</feature>
<dbReference type="InterPro" id="IPR039353">
    <property type="entry name" value="TF_Adf1"/>
</dbReference>
<dbReference type="InterPro" id="IPR006578">
    <property type="entry name" value="MADF-dom"/>
</dbReference>
<dbReference type="EMBL" id="VUJU01006196">
    <property type="protein sequence ID" value="KAF0749173.1"/>
    <property type="molecule type" value="Genomic_DNA"/>
</dbReference>
<sequence length="244" mass="28493">MTAEIVKQKWKNLRDSYIKYINYLKGSTGSGKKYKNWPWAAHLEFLRDTVAPRATTSNVSESQIPETSITDEDYEPGESDSGYVTFPTQIPPPKRTTKRKELTEDMAAVLSYFEKKIAIKLIQNSTTLTISSCRMHIRLRHFRQERKLSLKWRCHSYLDELNLMRLAVIIQHAHLQCTPQLRLGQMSTQTKLLKMTLVMLFKYSTILTYTQMSTQTKQLKITLVMLFKHSTIQTYIHTLNQQIL</sequence>
<feature type="region of interest" description="Disordered" evidence="1">
    <location>
        <begin position="69"/>
        <end position="98"/>
    </location>
</feature>
<evidence type="ECO:0000313" key="3">
    <source>
        <dbReference type="EMBL" id="KAF0749173.1"/>
    </source>
</evidence>
<dbReference type="Pfam" id="PF10545">
    <property type="entry name" value="MADF_DNA_bdg"/>
    <property type="match status" value="1"/>
</dbReference>
<protein>
    <submittedName>
        <fullName evidence="3">Transcription factor Adf-1-like</fullName>
    </submittedName>
</protein>
<proteinExistence type="predicted"/>
<dbReference type="Proteomes" id="UP000478052">
    <property type="component" value="Unassembled WGS sequence"/>
</dbReference>
<dbReference type="OrthoDB" id="6081971at2759"/>
<organism evidence="3 4">
    <name type="scientific">Aphis craccivora</name>
    <name type="common">Cowpea aphid</name>
    <dbReference type="NCBI Taxonomy" id="307492"/>
    <lineage>
        <taxon>Eukaryota</taxon>
        <taxon>Metazoa</taxon>
        <taxon>Ecdysozoa</taxon>
        <taxon>Arthropoda</taxon>
        <taxon>Hexapoda</taxon>
        <taxon>Insecta</taxon>
        <taxon>Pterygota</taxon>
        <taxon>Neoptera</taxon>
        <taxon>Paraneoptera</taxon>
        <taxon>Hemiptera</taxon>
        <taxon>Sternorrhyncha</taxon>
        <taxon>Aphidomorpha</taxon>
        <taxon>Aphidoidea</taxon>
        <taxon>Aphididae</taxon>
        <taxon>Aphidini</taxon>
        <taxon>Aphis</taxon>
        <taxon>Aphis</taxon>
    </lineage>
</organism>